<dbReference type="PANTHER" id="PTHR38643:SF1">
    <property type="entry name" value="PURINE NUCLEOSIDE PERMEASE C285.05-RELATED"/>
    <property type="match status" value="1"/>
</dbReference>
<dbReference type="GO" id="GO:0003824">
    <property type="term" value="F:catalytic activity"/>
    <property type="evidence" value="ECO:0007669"/>
    <property type="project" value="InterPro"/>
</dbReference>
<name>A0A2Z4ACP3_9BACT</name>
<dbReference type="InterPro" id="IPR009486">
    <property type="entry name" value="Pur_nuclsid_perm"/>
</dbReference>
<dbReference type="EMBL" id="CP029803">
    <property type="protein sequence ID" value="AWT59903.1"/>
    <property type="molecule type" value="Genomic_DNA"/>
</dbReference>
<dbReference type="GO" id="GO:0009116">
    <property type="term" value="P:nucleoside metabolic process"/>
    <property type="evidence" value="ECO:0007669"/>
    <property type="project" value="InterPro"/>
</dbReference>
<dbReference type="PANTHER" id="PTHR38643">
    <property type="entry name" value="PURINE NUCLEOSIDE PERMEASE C285.05-RELATED"/>
    <property type="match status" value="1"/>
</dbReference>
<evidence type="ECO:0000313" key="2">
    <source>
        <dbReference type="Proteomes" id="UP000247465"/>
    </source>
</evidence>
<dbReference type="KEGG" id="mtar:DF168_01100"/>
<protein>
    <recommendedName>
        <fullName evidence="3">Purine nucleoside permease</fullName>
    </recommendedName>
</protein>
<dbReference type="Proteomes" id="UP000247465">
    <property type="component" value="Chromosome"/>
</dbReference>
<accession>A0A2Z4ACP3</accession>
<sequence>MVKRSNRTYQVMRFKIYIPFTLSVLSIFSFRTTLFSSDPIPIKVVVVALYEIGEHKGDVPGEYQFWVEREHLDKIHSFPFGPHDLRTNDRGLMGVCTGPGVTNSAMVITALGMDSRFDLRNSYWIISGIAGVDPADGSIGSAAWANWVIEGDLSKAIDSREAPEDWPYGIFPTNSKRPNQIGQGFSYKNMAFRLNPALVNWAYELSKTVKLMDHPEVVEFRKLYKEFPNAQKPPFVMKGDSLGSNTYWHGTILNKWANDWTRLYTNGQGNFVMTNMEDNGIVRALHRLTKVGKVDFERVLVLRSGSNYSAQPPDETAKWSLTAPYPAKGITAKESCYRVARPVVHALIEGWENYKEITPGHE</sequence>
<proteinExistence type="predicted"/>
<dbReference type="GO" id="GO:0055085">
    <property type="term" value="P:transmembrane transport"/>
    <property type="evidence" value="ECO:0007669"/>
    <property type="project" value="InterPro"/>
</dbReference>
<dbReference type="Pfam" id="PF06516">
    <property type="entry name" value="NUP"/>
    <property type="match status" value="1"/>
</dbReference>
<dbReference type="PIRSF" id="PIRSF013171">
    <property type="entry name" value="Pur_nuclsid_perm"/>
    <property type="match status" value="1"/>
</dbReference>
<reference evidence="1 2" key="1">
    <citation type="submission" date="2018-06" db="EMBL/GenBank/DDBJ databases">
        <title>Draft Genome Sequence of a Novel Marine Bacterium Related to the Verrucomicrobia.</title>
        <authorList>
            <person name="Vosseberg J."/>
            <person name="Martijn J."/>
            <person name="Ettema T.J.G."/>
        </authorList>
    </citation>
    <scope>NUCLEOTIDE SEQUENCE [LARGE SCALE GENOMIC DNA]</scope>
    <source>
        <strain evidence="1">TARA_B100001123</strain>
    </source>
</reference>
<evidence type="ECO:0008006" key="3">
    <source>
        <dbReference type="Google" id="ProtNLM"/>
    </source>
</evidence>
<evidence type="ECO:0000313" key="1">
    <source>
        <dbReference type="EMBL" id="AWT59903.1"/>
    </source>
</evidence>
<dbReference type="AlphaFoldDB" id="A0A2Z4ACP3"/>
<gene>
    <name evidence="1" type="ORF">DF168_01100</name>
</gene>
<dbReference type="Gene3D" id="3.40.50.1580">
    <property type="entry name" value="Nucleoside phosphorylase domain"/>
    <property type="match status" value="1"/>
</dbReference>
<dbReference type="InterPro" id="IPR035994">
    <property type="entry name" value="Nucleoside_phosphorylase_sf"/>
</dbReference>
<organism evidence="1 2">
    <name type="scientific">Candidatus Moanibacter tarae</name>
    <dbReference type="NCBI Taxonomy" id="2200854"/>
    <lineage>
        <taxon>Bacteria</taxon>
        <taxon>Pseudomonadati</taxon>
        <taxon>Verrucomicrobiota</taxon>
        <taxon>Opitutia</taxon>
        <taxon>Puniceicoccales</taxon>
        <taxon>Puniceicoccales incertae sedis</taxon>
        <taxon>Candidatus Moanibacter</taxon>
    </lineage>
</organism>